<proteinExistence type="predicted"/>
<organism evidence="1 2">
    <name type="scientific">Vibrio ruber (strain DSM 16370 / JCM 11486 / BCRC 17186 / CECT 7878 / LMG 23124 / VR1)</name>
    <dbReference type="NCBI Taxonomy" id="1123498"/>
    <lineage>
        <taxon>Bacteria</taxon>
        <taxon>Pseudomonadati</taxon>
        <taxon>Pseudomonadota</taxon>
        <taxon>Gammaproteobacteria</taxon>
        <taxon>Vibrionales</taxon>
        <taxon>Vibrionaceae</taxon>
        <taxon>Vibrio</taxon>
    </lineage>
</organism>
<dbReference type="SUPFAM" id="SSF55729">
    <property type="entry name" value="Acyl-CoA N-acyltransferases (Nat)"/>
    <property type="match status" value="1"/>
</dbReference>
<dbReference type="AlphaFoldDB" id="A0A1R4LIE3"/>
<evidence type="ECO:0000313" key="2">
    <source>
        <dbReference type="Proteomes" id="UP000188276"/>
    </source>
</evidence>
<name>A0A1R4LIE3_VIBR1</name>
<gene>
    <name evidence="1" type="ORF">VR7878_01597</name>
</gene>
<evidence type="ECO:0008006" key="3">
    <source>
        <dbReference type="Google" id="ProtNLM"/>
    </source>
</evidence>
<dbReference type="EMBL" id="FULE01000022">
    <property type="protein sequence ID" value="SJN56097.1"/>
    <property type="molecule type" value="Genomic_DNA"/>
</dbReference>
<accession>A0A1R4LIE3</accession>
<dbReference type="Proteomes" id="UP000188276">
    <property type="component" value="Unassembled WGS sequence"/>
</dbReference>
<protein>
    <recommendedName>
        <fullName evidence="3">N-acetyltransferase domain-containing protein</fullName>
    </recommendedName>
</protein>
<dbReference type="InterPro" id="IPR016181">
    <property type="entry name" value="Acyl_CoA_acyltransferase"/>
</dbReference>
<reference evidence="2" key="1">
    <citation type="submission" date="2017-02" db="EMBL/GenBank/DDBJ databases">
        <authorList>
            <person name="Rodrigo-Torres L."/>
            <person name="Arahal R.D."/>
            <person name="Lucena T."/>
        </authorList>
    </citation>
    <scope>NUCLEOTIDE SEQUENCE [LARGE SCALE GENOMIC DNA]</scope>
    <source>
        <strain evidence="2">CECT 7878</strain>
    </source>
</reference>
<keyword evidence="2" id="KW-1185">Reference proteome</keyword>
<sequence>MISIEKYSEKRKTEIDLLGVRPEQAAFTVSQISDFIASLQEHEHPHLIIDNGQVVGFFLLDLLYTETYGFSDSKALGIRALLVGHHYQGQGGAGYRNSGNQLITCLRGSILSRF</sequence>
<dbReference type="Gene3D" id="3.40.630.30">
    <property type="match status" value="1"/>
</dbReference>
<dbReference type="RefSeq" id="WP_370737076.1">
    <property type="nucleotide sequence ID" value="NZ_FULE01000022.1"/>
</dbReference>
<evidence type="ECO:0000313" key="1">
    <source>
        <dbReference type="EMBL" id="SJN56097.1"/>
    </source>
</evidence>